<dbReference type="Pfam" id="PF00933">
    <property type="entry name" value="Glyco_hydro_3"/>
    <property type="match status" value="1"/>
</dbReference>
<feature type="site" description="Important for catalytic activity" evidence="11">
    <location>
        <position position="175"/>
    </location>
</feature>
<proteinExistence type="inferred from homology"/>
<dbReference type="GO" id="GO:0071555">
    <property type="term" value="P:cell wall organization"/>
    <property type="evidence" value="ECO:0007669"/>
    <property type="project" value="UniProtKB-KW"/>
</dbReference>
<dbReference type="Proteomes" id="UP000033684">
    <property type="component" value="Unassembled WGS sequence"/>
</dbReference>
<evidence type="ECO:0000256" key="10">
    <source>
        <dbReference type="ARBA" id="ARBA00037880"/>
    </source>
</evidence>
<accession>A0A0F3IHY6</accession>
<name>A0A0F3IHY6_9GAMM</name>
<dbReference type="GO" id="GO:0008360">
    <property type="term" value="P:regulation of cell shape"/>
    <property type="evidence" value="ECO:0007669"/>
    <property type="project" value="UniProtKB-KW"/>
</dbReference>
<dbReference type="InterPro" id="IPR036962">
    <property type="entry name" value="Glyco_hydro_3_N_sf"/>
</dbReference>
<keyword evidence="2 11" id="KW-0963">Cytoplasm</keyword>
<dbReference type="PANTHER" id="PTHR30480:SF13">
    <property type="entry name" value="BETA-HEXOSAMINIDASE"/>
    <property type="match status" value="1"/>
</dbReference>
<evidence type="ECO:0000256" key="6">
    <source>
        <dbReference type="ARBA" id="ARBA00022984"/>
    </source>
</evidence>
<dbReference type="EC" id="3.2.1.52" evidence="11"/>
<keyword evidence="4 11" id="KW-0378">Hydrolase</keyword>
<keyword evidence="6 11" id="KW-0573">Peptidoglycan synthesis</keyword>
<evidence type="ECO:0000256" key="4">
    <source>
        <dbReference type="ARBA" id="ARBA00022801"/>
    </source>
</evidence>
<keyword evidence="14" id="KW-1185">Reference proteome</keyword>
<dbReference type="GO" id="GO:0009254">
    <property type="term" value="P:peptidoglycan turnover"/>
    <property type="evidence" value="ECO:0007669"/>
    <property type="project" value="UniProtKB-UniRule"/>
</dbReference>
<dbReference type="SUPFAM" id="SSF51445">
    <property type="entry name" value="(Trans)glycosidases"/>
    <property type="match status" value="1"/>
</dbReference>
<dbReference type="UniPathway" id="UPA00544"/>
<dbReference type="Gene3D" id="3.20.20.300">
    <property type="entry name" value="Glycoside hydrolase, family 3, N-terminal domain"/>
    <property type="match status" value="1"/>
</dbReference>
<comment type="similarity">
    <text evidence="11">Belongs to the glycosyl hydrolase 3 family. NagZ subfamily.</text>
</comment>
<comment type="pathway">
    <text evidence="10 11">Cell wall biogenesis; peptidoglycan recycling.</text>
</comment>
<protein>
    <recommendedName>
        <fullName evidence="11">Beta-hexosaminidase</fullName>
        <ecNumber evidence="11">3.2.1.52</ecNumber>
    </recommendedName>
    <alternativeName>
        <fullName evidence="11">Beta-N-acetylhexosaminidase</fullName>
    </alternativeName>
    <alternativeName>
        <fullName evidence="11">N-acetyl-beta-glucosaminidase</fullName>
    </alternativeName>
</protein>
<feature type="binding site" evidence="11">
    <location>
        <position position="134"/>
    </location>
    <ligand>
        <name>substrate</name>
    </ligand>
</feature>
<comment type="caution">
    <text evidence="13">The sequence shown here is derived from an EMBL/GenBank/DDBJ whole genome shotgun (WGS) entry which is preliminary data.</text>
</comment>
<evidence type="ECO:0000256" key="5">
    <source>
        <dbReference type="ARBA" id="ARBA00022960"/>
    </source>
</evidence>
<reference evidence="13 14" key="2">
    <citation type="journal article" date="2016" name="Microb. Ecol.">
        <title>Genome Characteristics of a Novel Type I Methanotroph (Sn10-6) Isolated from a Flooded Indian Rice Field.</title>
        <authorList>
            <person name="Rahalkar M.C."/>
            <person name="Pandit P.S."/>
            <person name="Dhakephalkar P.K."/>
            <person name="Pore S."/>
            <person name="Arora P."/>
            <person name="Kapse N."/>
        </authorList>
    </citation>
    <scope>NUCLEOTIDE SEQUENCE [LARGE SCALE GENOMIC DNA]</scope>
    <source>
        <strain evidence="13 14">Sn10-6</strain>
    </source>
</reference>
<reference evidence="14" key="1">
    <citation type="submission" date="2015-03" db="EMBL/GenBank/DDBJ databases">
        <title>Draft genome sequence of a novel methanotroph (Sn10-6) isolated from flooded ricefield rhizosphere in India.</title>
        <authorList>
            <person name="Pandit P.S."/>
            <person name="Pore S.D."/>
            <person name="Arora P."/>
            <person name="Kapse N.G."/>
            <person name="Dhakephalkar P.K."/>
            <person name="Rahalkar M.C."/>
        </authorList>
    </citation>
    <scope>NUCLEOTIDE SEQUENCE [LARGE SCALE GENOMIC DNA]</scope>
    <source>
        <strain evidence="14">Sn10-6</strain>
    </source>
</reference>
<comment type="function">
    <text evidence="11">Plays a role in peptidoglycan recycling by cleaving the terminal beta-1,4-linked N-acetylglucosamine (GlcNAc) from peptide-linked peptidoglycan fragments, giving rise to free GlcNAc, anhydro-N-acetylmuramic acid and anhydro-N-acetylmuramic acid-linked peptides.</text>
</comment>
<keyword evidence="5 11" id="KW-0133">Cell shape</keyword>
<evidence type="ECO:0000259" key="12">
    <source>
        <dbReference type="Pfam" id="PF00933"/>
    </source>
</evidence>
<dbReference type="EMBL" id="LAJX01000112">
    <property type="protein sequence ID" value="KJV06415.1"/>
    <property type="molecule type" value="Genomic_DNA"/>
</dbReference>
<sequence>MMNPLPIGPVMLDIAGLTLTLEERELIAHPNTGAVILFARNFANPEQVTELIHDVRSARKGELLIAVDQEGGRVQRFQNGFTRLPPAAAYALRPELAEPAGMLMAMELLAVGVDFSFAPVLDVDCGVSEIIGNRAFAQDAETVSELASAFMKGMHFAGMAATGKHFPGHGAVALDSHLTLPVDERSLAEMSVKDLMPFQELITKGLAAIMPAHVLYPNIDSQPAGFSSFWLDTILRQALKFDGVIFSDDLSMEGAAFAGDYPERARLALEAGCDMVLVCNNQEAAKQVISTLPIMPQPDSIRRLQTMKGKPMLTWEQLHQSEDWQRISNQLQQFSESYANRN</sequence>
<dbReference type="GO" id="GO:0009252">
    <property type="term" value="P:peptidoglycan biosynthetic process"/>
    <property type="evidence" value="ECO:0007669"/>
    <property type="project" value="UniProtKB-KW"/>
</dbReference>
<evidence type="ECO:0000256" key="2">
    <source>
        <dbReference type="ARBA" id="ARBA00022490"/>
    </source>
</evidence>
<dbReference type="PATRIC" id="fig|1632867.3.peg.410"/>
<dbReference type="PANTHER" id="PTHR30480">
    <property type="entry name" value="BETA-HEXOSAMINIDASE-RELATED"/>
    <property type="match status" value="1"/>
</dbReference>
<dbReference type="GO" id="GO:0005737">
    <property type="term" value="C:cytoplasm"/>
    <property type="evidence" value="ECO:0007669"/>
    <property type="project" value="UniProtKB-SubCell"/>
</dbReference>
<dbReference type="NCBIfam" id="NF003740">
    <property type="entry name" value="PRK05337.1"/>
    <property type="match status" value="1"/>
</dbReference>
<keyword evidence="9 11" id="KW-0961">Cell wall biogenesis/degradation</keyword>
<dbReference type="InterPro" id="IPR001764">
    <property type="entry name" value="Glyco_hydro_3_N"/>
</dbReference>
<evidence type="ECO:0000256" key="1">
    <source>
        <dbReference type="ARBA" id="ARBA00001231"/>
    </source>
</evidence>
<keyword evidence="3 11" id="KW-0132">Cell division</keyword>
<evidence type="ECO:0000256" key="7">
    <source>
        <dbReference type="ARBA" id="ARBA00023295"/>
    </source>
</evidence>
<feature type="binding site" evidence="11">
    <location>
        <position position="68"/>
    </location>
    <ligand>
        <name>substrate</name>
    </ligand>
</feature>
<evidence type="ECO:0000313" key="13">
    <source>
        <dbReference type="EMBL" id="KJV06415.1"/>
    </source>
</evidence>
<comment type="catalytic activity">
    <reaction evidence="1 11">
        <text>Hydrolysis of terminal non-reducing N-acetyl-D-hexosamine residues in N-acetyl-beta-D-hexosaminides.</text>
        <dbReference type="EC" id="3.2.1.52"/>
    </reaction>
</comment>
<evidence type="ECO:0000256" key="3">
    <source>
        <dbReference type="ARBA" id="ARBA00022618"/>
    </source>
</evidence>
<evidence type="ECO:0000256" key="11">
    <source>
        <dbReference type="HAMAP-Rule" id="MF_00364"/>
    </source>
</evidence>
<organism evidence="13 14">
    <name type="scientific">Methylocucumis oryzae</name>
    <dbReference type="NCBI Taxonomy" id="1632867"/>
    <lineage>
        <taxon>Bacteria</taxon>
        <taxon>Pseudomonadati</taxon>
        <taxon>Pseudomonadota</taxon>
        <taxon>Gammaproteobacteria</taxon>
        <taxon>Methylococcales</taxon>
        <taxon>Methylococcaceae</taxon>
        <taxon>Methylocucumis</taxon>
    </lineage>
</organism>
<dbReference type="RefSeq" id="WP_045779324.1">
    <property type="nucleotide sequence ID" value="NZ_LAJX01000112.1"/>
</dbReference>
<feature type="active site" description="Nucleophile" evidence="11">
    <location>
        <position position="248"/>
    </location>
</feature>
<keyword evidence="7 11" id="KW-0326">Glycosidase</keyword>
<comment type="subcellular location">
    <subcellularLocation>
        <location evidence="11">Cytoplasm</location>
    </subcellularLocation>
</comment>
<dbReference type="InterPro" id="IPR022956">
    <property type="entry name" value="Beta_hexosaminidase_bac"/>
</dbReference>
<dbReference type="GO" id="GO:0004563">
    <property type="term" value="F:beta-N-acetylhexosaminidase activity"/>
    <property type="evidence" value="ECO:0007669"/>
    <property type="project" value="UniProtKB-UniRule"/>
</dbReference>
<gene>
    <name evidence="11" type="primary">nagZ</name>
    <name evidence="13" type="ORF">VZ94_11385</name>
</gene>
<keyword evidence="8 11" id="KW-0131">Cell cycle</keyword>
<feature type="domain" description="Glycoside hydrolase family 3 N-terminal" evidence="12">
    <location>
        <begin position="20"/>
        <end position="294"/>
    </location>
</feature>
<dbReference type="AlphaFoldDB" id="A0A0F3IHY6"/>
<feature type="binding site" evidence="11">
    <location>
        <begin position="164"/>
        <end position="165"/>
    </location>
    <ligand>
        <name>substrate</name>
    </ligand>
</feature>
<dbReference type="FunFam" id="3.20.20.300:FF:000001">
    <property type="entry name" value="Beta-hexosaminidase"/>
    <property type="match status" value="1"/>
</dbReference>
<evidence type="ECO:0000256" key="8">
    <source>
        <dbReference type="ARBA" id="ARBA00023306"/>
    </source>
</evidence>
<dbReference type="InterPro" id="IPR017853">
    <property type="entry name" value="GH"/>
</dbReference>
<evidence type="ECO:0000256" key="9">
    <source>
        <dbReference type="ARBA" id="ARBA00023316"/>
    </source>
</evidence>
<dbReference type="InterPro" id="IPR050226">
    <property type="entry name" value="NagZ_Beta-hexosaminidase"/>
</dbReference>
<dbReference type="GO" id="GO:0005975">
    <property type="term" value="P:carbohydrate metabolic process"/>
    <property type="evidence" value="ECO:0007669"/>
    <property type="project" value="InterPro"/>
</dbReference>
<dbReference type="HAMAP" id="MF_00364">
    <property type="entry name" value="NagZ"/>
    <property type="match status" value="1"/>
</dbReference>
<feature type="active site" description="Proton donor/acceptor" evidence="11">
    <location>
        <position position="177"/>
    </location>
</feature>
<feature type="binding site" evidence="11">
    <location>
        <position position="76"/>
    </location>
    <ligand>
        <name>substrate</name>
    </ligand>
</feature>
<evidence type="ECO:0000313" key="14">
    <source>
        <dbReference type="Proteomes" id="UP000033684"/>
    </source>
</evidence>
<dbReference type="GO" id="GO:0051301">
    <property type="term" value="P:cell division"/>
    <property type="evidence" value="ECO:0007669"/>
    <property type="project" value="UniProtKB-KW"/>
</dbReference>